<reference evidence="1" key="2">
    <citation type="submission" date="2016-06" db="EMBL/GenBank/DDBJ databases">
        <title>The genome of a short-lived fish provides insights into sex chromosome evolution and the genetic control of aging.</title>
        <authorList>
            <person name="Reichwald K."/>
            <person name="Felder M."/>
            <person name="Petzold A."/>
            <person name="Koch P."/>
            <person name="Groth M."/>
            <person name="Platzer M."/>
        </authorList>
    </citation>
    <scope>NUCLEOTIDE SEQUENCE</scope>
    <source>
        <tissue evidence="1">Brain</tissue>
    </source>
</reference>
<dbReference type="AlphaFoldDB" id="A0A1A8JQB1"/>
<keyword evidence="1" id="KW-0132">Cell division</keyword>
<keyword evidence="1" id="KW-0131">Cell cycle</keyword>
<name>A0A1A8JQB1_NOTKU</name>
<reference evidence="1" key="1">
    <citation type="submission" date="2016-05" db="EMBL/GenBank/DDBJ databases">
        <authorList>
            <person name="Lavstsen T."/>
            <person name="Jespersen J.S."/>
        </authorList>
    </citation>
    <scope>NUCLEOTIDE SEQUENCE</scope>
    <source>
        <tissue evidence="1">Brain</tissue>
    </source>
</reference>
<proteinExistence type="predicted"/>
<dbReference type="GO" id="GO:0051301">
    <property type="term" value="P:cell division"/>
    <property type="evidence" value="ECO:0007669"/>
    <property type="project" value="UniProtKB-KW"/>
</dbReference>
<gene>
    <name evidence="1" type="primary">CDC14AB</name>
</gene>
<feature type="non-terminal residue" evidence="1">
    <location>
        <position position="1"/>
    </location>
</feature>
<feature type="non-terminal residue" evidence="1">
    <location>
        <position position="66"/>
    </location>
</feature>
<sequence>STRVFHSRCRFYNSYWSQKKRVYFCLTGLKYSCFGKLKCQLLSWLQTVFDSCLTALISVLHNNGDG</sequence>
<evidence type="ECO:0000313" key="1">
    <source>
        <dbReference type="EMBL" id="SBR22290.1"/>
    </source>
</evidence>
<protein>
    <submittedName>
        <fullName evidence="1">CDC14 cell division cycle 14 homolog A, b</fullName>
    </submittedName>
</protein>
<dbReference type="EMBL" id="HAEE01002270">
    <property type="protein sequence ID" value="SBR22290.1"/>
    <property type="molecule type" value="Transcribed_RNA"/>
</dbReference>
<accession>A0A1A8JQB1</accession>
<organism evidence="1">
    <name type="scientific">Nothobranchius kuhntae</name>
    <name type="common">Beira killifish</name>
    <dbReference type="NCBI Taxonomy" id="321403"/>
    <lineage>
        <taxon>Eukaryota</taxon>
        <taxon>Metazoa</taxon>
        <taxon>Chordata</taxon>
        <taxon>Craniata</taxon>
        <taxon>Vertebrata</taxon>
        <taxon>Euteleostomi</taxon>
        <taxon>Actinopterygii</taxon>
        <taxon>Neopterygii</taxon>
        <taxon>Teleostei</taxon>
        <taxon>Neoteleostei</taxon>
        <taxon>Acanthomorphata</taxon>
        <taxon>Ovalentaria</taxon>
        <taxon>Atherinomorphae</taxon>
        <taxon>Cyprinodontiformes</taxon>
        <taxon>Nothobranchiidae</taxon>
        <taxon>Nothobranchius</taxon>
    </lineage>
</organism>